<protein>
    <submittedName>
        <fullName evidence="1">Uncharacterized protein</fullName>
    </submittedName>
</protein>
<accession>A0ABR0QJN4</accession>
<comment type="caution">
    <text evidence="1">The sequence shown here is derived from an EMBL/GenBank/DDBJ whole genome shotgun (WGS) entry which is preliminary data.</text>
</comment>
<dbReference type="Pfam" id="PF14223">
    <property type="entry name" value="Retrotran_gag_2"/>
    <property type="match status" value="1"/>
</dbReference>
<name>A0ABR0QJN4_GOSAR</name>
<organism evidence="1 2">
    <name type="scientific">Gossypium arboreum</name>
    <name type="common">Tree cotton</name>
    <name type="synonym">Gossypium nanking</name>
    <dbReference type="NCBI Taxonomy" id="29729"/>
    <lineage>
        <taxon>Eukaryota</taxon>
        <taxon>Viridiplantae</taxon>
        <taxon>Streptophyta</taxon>
        <taxon>Embryophyta</taxon>
        <taxon>Tracheophyta</taxon>
        <taxon>Spermatophyta</taxon>
        <taxon>Magnoliopsida</taxon>
        <taxon>eudicotyledons</taxon>
        <taxon>Gunneridae</taxon>
        <taxon>Pentapetalae</taxon>
        <taxon>rosids</taxon>
        <taxon>malvids</taxon>
        <taxon>Malvales</taxon>
        <taxon>Malvaceae</taxon>
        <taxon>Malvoideae</taxon>
        <taxon>Gossypium</taxon>
    </lineage>
</organism>
<proteinExistence type="predicted"/>
<keyword evidence="2" id="KW-1185">Reference proteome</keyword>
<sequence length="239" mass="26889">MCVFMTTSDFAFASRGGSSFIGSRLVQYFLRYDAVKLDESNFVQWQQHPRLIIEGYELNGFIEGTLPALPQLVPSPEGPLVLNPEALAFLQQEKLLASWFLSTISGSLLSRFTDAKTTCDVWSTATRLFAVVASAKLSRLRHEPHSIKKGHMTIKEYVLKIQNTYALLDTSRSRISKVEKVEIILTRLSSEYDAMLTLASFSSKLLPLQKLVDVLLEYETRLTHVVQETPIHAHLVEAA</sequence>
<evidence type="ECO:0000313" key="2">
    <source>
        <dbReference type="Proteomes" id="UP001358586"/>
    </source>
</evidence>
<reference evidence="1 2" key="1">
    <citation type="submission" date="2023-03" db="EMBL/GenBank/DDBJ databases">
        <title>WGS of Gossypium arboreum.</title>
        <authorList>
            <person name="Yu D."/>
        </authorList>
    </citation>
    <scope>NUCLEOTIDE SEQUENCE [LARGE SCALE GENOMIC DNA]</scope>
    <source>
        <tissue evidence="1">Leaf</tissue>
    </source>
</reference>
<dbReference type="Proteomes" id="UP001358586">
    <property type="component" value="Chromosome 3"/>
</dbReference>
<dbReference type="PANTHER" id="PTHR47481">
    <property type="match status" value="1"/>
</dbReference>
<evidence type="ECO:0000313" key="1">
    <source>
        <dbReference type="EMBL" id="KAK5839033.1"/>
    </source>
</evidence>
<gene>
    <name evidence="1" type="ORF">PVK06_007789</name>
</gene>
<dbReference type="EMBL" id="JARKNE010000003">
    <property type="protein sequence ID" value="KAK5839033.1"/>
    <property type="molecule type" value="Genomic_DNA"/>
</dbReference>
<dbReference type="PANTHER" id="PTHR47481:SF10">
    <property type="entry name" value="COPIA-LIKE POLYPROTEIN_RETROTRANSPOSON"/>
    <property type="match status" value="1"/>
</dbReference>